<evidence type="ECO:0000313" key="2">
    <source>
        <dbReference type="Proteomes" id="UP000683511"/>
    </source>
</evidence>
<sequence length="39" mass="4578">MNENFGKPARTGVCLRHPARTEVSRGGFTHIINYEREFW</sequence>
<keyword evidence="2" id="KW-1185">Reference proteome</keyword>
<proteinExistence type="predicted"/>
<name>A0A975T9U1_9NOST</name>
<dbReference type="Proteomes" id="UP000683511">
    <property type="component" value="Chromosome"/>
</dbReference>
<evidence type="ECO:0000313" key="1">
    <source>
        <dbReference type="EMBL" id="QXE24098.1"/>
    </source>
</evidence>
<accession>A0A975T9U1</accession>
<dbReference type="AlphaFoldDB" id="A0A975T9U1"/>
<gene>
    <name evidence="1" type="ORF">B6N60_02802</name>
</gene>
<protein>
    <submittedName>
        <fullName evidence="1">Uncharacterized protein</fullName>
    </submittedName>
</protein>
<dbReference type="KEGG" id="rsin:B6N60_02802"/>
<dbReference type="EMBL" id="CP021056">
    <property type="protein sequence ID" value="QXE24098.1"/>
    <property type="molecule type" value="Genomic_DNA"/>
</dbReference>
<organism evidence="1 2">
    <name type="scientific">Richelia sinica FACHB-800</name>
    <dbReference type="NCBI Taxonomy" id="1357546"/>
    <lineage>
        <taxon>Bacteria</taxon>
        <taxon>Bacillati</taxon>
        <taxon>Cyanobacteriota</taxon>
        <taxon>Cyanophyceae</taxon>
        <taxon>Nostocales</taxon>
        <taxon>Nostocaceae</taxon>
        <taxon>Richelia</taxon>
    </lineage>
</organism>
<reference evidence="1" key="1">
    <citation type="submission" date="2017-04" db="EMBL/GenBank/DDBJ databases">
        <title>Genome deletions in a multicellular cyanobacterial endosymbiont for morphological adaptation in marine diatoms.</title>
        <authorList>
            <person name="Wang Y."/>
            <person name="Gao H."/>
            <person name="Li R."/>
            <person name="Xu X."/>
        </authorList>
    </citation>
    <scope>NUCLEOTIDE SEQUENCE</scope>
    <source>
        <strain evidence="1">FACHB 800</strain>
    </source>
</reference>